<name>A0A517L4H4_9PEZI</name>
<evidence type="ECO:0000256" key="1">
    <source>
        <dbReference type="SAM" id="MobiDB-lite"/>
    </source>
</evidence>
<accession>A0A517L4H4</accession>
<feature type="compositionally biased region" description="Polar residues" evidence="1">
    <location>
        <begin position="363"/>
        <end position="372"/>
    </location>
</feature>
<dbReference type="AlphaFoldDB" id="A0A517L4H4"/>
<feature type="region of interest" description="Disordered" evidence="1">
    <location>
        <begin position="108"/>
        <end position="168"/>
    </location>
</feature>
<evidence type="ECO:0000313" key="4">
    <source>
        <dbReference type="Proteomes" id="UP000316270"/>
    </source>
</evidence>
<gene>
    <name evidence="3" type="ORF">FKW77_010204</name>
</gene>
<feature type="region of interest" description="Disordered" evidence="1">
    <location>
        <begin position="341"/>
        <end position="386"/>
    </location>
</feature>
<feature type="chain" id="PRO_5021906794" evidence="2">
    <location>
        <begin position="19"/>
        <end position="464"/>
    </location>
</feature>
<protein>
    <submittedName>
        <fullName evidence="3">Uncharacterized protein</fullName>
    </submittedName>
</protein>
<feature type="compositionally biased region" description="Polar residues" evidence="1">
    <location>
        <begin position="130"/>
        <end position="145"/>
    </location>
</feature>
<evidence type="ECO:0000313" key="3">
    <source>
        <dbReference type="EMBL" id="QDS70508.1"/>
    </source>
</evidence>
<dbReference type="EMBL" id="CP042188">
    <property type="protein sequence ID" value="QDS70508.1"/>
    <property type="molecule type" value="Genomic_DNA"/>
</dbReference>
<dbReference type="Proteomes" id="UP000316270">
    <property type="component" value="Chromosome 4"/>
</dbReference>
<sequence>MRFSAVVAVTLLLNGATARPHILKARGETFILTTDKVCVFGKCIGGNDDPDPVTPPYCPPEYYDNNPNPPSRSKAVTFLRRRSESIILTTNGLCIWGHCYIGGNKDPPPPSPQCVRPPKPYPGQRYPGQPSYSPQYSGPNFQGQVQKPKGFPPQDPQPFAGFPTRKDDPAVKTVGFAPQKYQPFAGFPTKRSIATGDLDGNDAASTADLARRKDASPTPALACQNHTKVLPTPNLDRIEALANENLVRAGYKEPKGTVADRFCARDGAATLTLAELEAAEARAKVDLARIQANRPARIKARAAMDLARRKALRKRADAAVLTEDKLCIFGHCMGGDSTVSTTASTTAPPTTTDCNGDPKCLNGETTAPTTPTKGHGGHAAAPPSSPDLDAHKKYTLPKCNIDPVWSIAWCASAVVADAFNMPVPCRDCLNQAGMAPPQGAIDAQNNINQQNAKINELAHKGGGG</sequence>
<keyword evidence="2" id="KW-0732">Signal</keyword>
<feature type="compositionally biased region" description="Pro residues" evidence="1">
    <location>
        <begin position="108"/>
        <end position="121"/>
    </location>
</feature>
<organism evidence="3 4">
    <name type="scientific">Venturia effusa</name>
    <dbReference type="NCBI Taxonomy" id="50376"/>
    <lineage>
        <taxon>Eukaryota</taxon>
        <taxon>Fungi</taxon>
        <taxon>Dikarya</taxon>
        <taxon>Ascomycota</taxon>
        <taxon>Pezizomycotina</taxon>
        <taxon>Dothideomycetes</taxon>
        <taxon>Pleosporomycetidae</taxon>
        <taxon>Venturiales</taxon>
        <taxon>Venturiaceae</taxon>
        <taxon>Venturia</taxon>
    </lineage>
</organism>
<evidence type="ECO:0000256" key="2">
    <source>
        <dbReference type="SAM" id="SignalP"/>
    </source>
</evidence>
<keyword evidence="4" id="KW-1185">Reference proteome</keyword>
<feature type="compositionally biased region" description="Low complexity" evidence="1">
    <location>
        <begin position="341"/>
        <end position="352"/>
    </location>
</feature>
<reference evidence="3 4" key="1">
    <citation type="submission" date="2019-07" db="EMBL/GenBank/DDBJ databases">
        <title>Finished genome of Venturia effusa.</title>
        <authorList>
            <person name="Young C.A."/>
            <person name="Cox M.P."/>
            <person name="Ganley A.R.D."/>
            <person name="David W.J."/>
        </authorList>
    </citation>
    <scope>NUCLEOTIDE SEQUENCE [LARGE SCALE GENOMIC DNA]</scope>
    <source>
        <strain evidence="4">albino</strain>
    </source>
</reference>
<proteinExistence type="predicted"/>
<feature type="signal peptide" evidence="2">
    <location>
        <begin position="1"/>
        <end position="18"/>
    </location>
</feature>